<sequence length="241" mass="26405">MKAMILAAGRGERLRPLTDTLPKPLAEVAGKPLIVYHIERLAALGITEIVINHAWLGHKLEASLGDGSDWGVSICYSPETQALETGGGIKQALALLGDEPFLVLNGDVYIDSLPTVKGQSLDVALDTASITELMSEHEAYLWLVDNPKQHPEGDFALEKGKVFDNREPRLTFSGMAIYHPRFFDGTPSGRFGLAPLLRAKMQQGLIGGEHYRHLWCDVGTLQRLESLDAELRAAQEHNKGC</sequence>
<protein>
    <submittedName>
        <fullName evidence="4">NTP transferase domain-containing protein</fullName>
    </submittedName>
</protein>
<dbReference type="RefSeq" id="WP_160798589.1">
    <property type="nucleotide sequence ID" value="NZ_JAKEVE010000004.1"/>
</dbReference>
<keyword evidence="1 4" id="KW-0808">Transferase</keyword>
<dbReference type="GO" id="GO:0016779">
    <property type="term" value="F:nucleotidyltransferase activity"/>
    <property type="evidence" value="ECO:0007669"/>
    <property type="project" value="UniProtKB-KW"/>
</dbReference>
<dbReference type="NCBIfam" id="NF045761">
    <property type="entry name" value="NAMPUrTaseMurU"/>
    <property type="match status" value="1"/>
</dbReference>
<evidence type="ECO:0000259" key="3">
    <source>
        <dbReference type="Pfam" id="PF00483"/>
    </source>
</evidence>
<dbReference type="CDD" id="cd06422">
    <property type="entry name" value="NTP_transferase_like_1"/>
    <property type="match status" value="1"/>
</dbReference>
<gene>
    <name evidence="4" type="ORF">GNT65_18080</name>
</gene>
<dbReference type="AlphaFoldDB" id="A0A6L7I5D9"/>
<accession>A0A6L7I5D9</accession>
<feature type="domain" description="Nucleotidyl transferase" evidence="3">
    <location>
        <begin position="2"/>
        <end position="112"/>
    </location>
</feature>
<reference evidence="4 5" key="1">
    <citation type="submission" date="2019-12" db="EMBL/GenBank/DDBJ databases">
        <title>Shewanella insulae sp. nov., isolated from a tidal flat.</title>
        <authorList>
            <person name="Yoon J.-H."/>
        </authorList>
    </citation>
    <scope>NUCLEOTIDE SEQUENCE [LARGE SCALE GENOMIC DNA]</scope>
    <source>
        <strain evidence="4 5">JBTF-M18</strain>
    </source>
</reference>
<keyword evidence="5" id="KW-1185">Reference proteome</keyword>
<evidence type="ECO:0000256" key="2">
    <source>
        <dbReference type="ARBA" id="ARBA00022695"/>
    </source>
</evidence>
<dbReference type="Proteomes" id="UP000474778">
    <property type="component" value="Unassembled WGS sequence"/>
</dbReference>
<dbReference type="PANTHER" id="PTHR43584:SF8">
    <property type="entry name" value="N-ACETYLMURAMATE ALPHA-1-PHOSPHATE URIDYLYLTRANSFERASE"/>
    <property type="match status" value="1"/>
</dbReference>
<dbReference type="SUPFAM" id="SSF53448">
    <property type="entry name" value="Nucleotide-diphospho-sugar transferases"/>
    <property type="match status" value="1"/>
</dbReference>
<dbReference type="InterPro" id="IPR029044">
    <property type="entry name" value="Nucleotide-diphossugar_trans"/>
</dbReference>
<dbReference type="EMBL" id="WRPA01000021">
    <property type="protein sequence ID" value="MXR70568.1"/>
    <property type="molecule type" value="Genomic_DNA"/>
</dbReference>
<dbReference type="InterPro" id="IPR005835">
    <property type="entry name" value="NTP_transferase_dom"/>
</dbReference>
<proteinExistence type="predicted"/>
<dbReference type="Pfam" id="PF00483">
    <property type="entry name" value="NTP_transferase"/>
    <property type="match status" value="1"/>
</dbReference>
<evidence type="ECO:0000313" key="5">
    <source>
        <dbReference type="Proteomes" id="UP000474778"/>
    </source>
</evidence>
<keyword evidence="2" id="KW-0548">Nucleotidyltransferase</keyword>
<evidence type="ECO:0000313" key="4">
    <source>
        <dbReference type="EMBL" id="MXR70568.1"/>
    </source>
</evidence>
<organism evidence="4 5">
    <name type="scientific">Shewanella insulae</name>
    <dbReference type="NCBI Taxonomy" id="2681496"/>
    <lineage>
        <taxon>Bacteria</taxon>
        <taxon>Pseudomonadati</taxon>
        <taxon>Pseudomonadota</taxon>
        <taxon>Gammaproteobacteria</taxon>
        <taxon>Alteromonadales</taxon>
        <taxon>Shewanellaceae</taxon>
        <taxon>Shewanella</taxon>
    </lineage>
</organism>
<name>A0A6L7I5D9_9GAMM</name>
<dbReference type="Gene3D" id="3.90.550.10">
    <property type="entry name" value="Spore Coat Polysaccharide Biosynthesis Protein SpsA, Chain A"/>
    <property type="match status" value="1"/>
</dbReference>
<evidence type="ECO:0000256" key="1">
    <source>
        <dbReference type="ARBA" id="ARBA00022679"/>
    </source>
</evidence>
<dbReference type="InterPro" id="IPR050065">
    <property type="entry name" value="GlmU-like"/>
</dbReference>
<dbReference type="InterPro" id="IPR054790">
    <property type="entry name" value="MurU"/>
</dbReference>
<comment type="caution">
    <text evidence="4">The sequence shown here is derived from an EMBL/GenBank/DDBJ whole genome shotgun (WGS) entry which is preliminary data.</text>
</comment>
<dbReference type="PANTHER" id="PTHR43584">
    <property type="entry name" value="NUCLEOTIDYL TRANSFERASE"/>
    <property type="match status" value="1"/>
</dbReference>